<dbReference type="GO" id="GO:0016407">
    <property type="term" value="F:acetyltransferase activity"/>
    <property type="evidence" value="ECO:0007669"/>
    <property type="project" value="TreeGrafter"/>
</dbReference>
<keyword evidence="10" id="KW-1185">Reference proteome</keyword>
<dbReference type="PROSITE" id="PS00189">
    <property type="entry name" value="LIPOYL"/>
    <property type="match status" value="1"/>
</dbReference>
<evidence type="ECO:0000259" key="8">
    <source>
        <dbReference type="PROSITE" id="PS51826"/>
    </source>
</evidence>
<dbReference type="OrthoDB" id="56234at2157"/>
<evidence type="ECO:0000256" key="1">
    <source>
        <dbReference type="ARBA" id="ARBA00001938"/>
    </source>
</evidence>
<reference evidence="9 10" key="1">
    <citation type="submission" date="2016-02" db="EMBL/GenBank/DDBJ databases">
        <title>Genome sequence of Halalkalicoccus paucihalophilus DSM 24557.</title>
        <authorList>
            <person name="Poehlein A."/>
            <person name="Daniel R."/>
        </authorList>
    </citation>
    <scope>NUCLEOTIDE SEQUENCE [LARGE SCALE GENOMIC DNA]</scope>
    <source>
        <strain evidence="9 10">DSM 24557</strain>
    </source>
</reference>
<evidence type="ECO:0000256" key="6">
    <source>
        <dbReference type="SAM" id="MobiDB-lite"/>
    </source>
</evidence>
<feature type="compositionally biased region" description="Acidic residues" evidence="6">
    <location>
        <begin position="78"/>
        <end position="109"/>
    </location>
</feature>
<evidence type="ECO:0000313" key="9">
    <source>
        <dbReference type="EMBL" id="KYH25118.1"/>
    </source>
</evidence>
<dbReference type="InterPro" id="IPR011053">
    <property type="entry name" value="Single_hybrid_motif"/>
</dbReference>
<dbReference type="AlphaFoldDB" id="A0A151ABQ7"/>
<dbReference type="InterPro" id="IPR001078">
    <property type="entry name" value="2-oxoacid_DH_actylTfrase"/>
</dbReference>
<organism evidence="9 10">
    <name type="scientific">Halalkalicoccus paucihalophilus</name>
    <dbReference type="NCBI Taxonomy" id="1008153"/>
    <lineage>
        <taxon>Archaea</taxon>
        <taxon>Methanobacteriati</taxon>
        <taxon>Methanobacteriota</taxon>
        <taxon>Stenosarchaea group</taxon>
        <taxon>Halobacteria</taxon>
        <taxon>Halobacteriales</taxon>
        <taxon>Halococcaceae</taxon>
        <taxon>Halalkalicoccus</taxon>
    </lineage>
</organism>
<dbReference type="GO" id="GO:0031405">
    <property type="term" value="F:lipoic acid binding"/>
    <property type="evidence" value="ECO:0007669"/>
    <property type="project" value="TreeGrafter"/>
</dbReference>
<dbReference type="SUPFAM" id="SSF52777">
    <property type="entry name" value="CoA-dependent acyltransferases"/>
    <property type="match status" value="1"/>
</dbReference>
<comment type="cofactor">
    <cofactor evidence="1">
        <name>(R)-lipoate</name>
        <dbReference type="ChEBI" id="CHEBI:83088"/>
    </cofactor>
</comment>
<dbReference type="PROSITE" id="PS51826">
    <property type="entry name" value="PSBD"/>
    <property type="match status" value="2"/>
</dbReference>
<feature type="domain" description="Peripheral subunit-binding (PSBD)" evidence="8">
    <location>
        <begin position="190"/>
        <end position="227"/>
    </location>
</feature>
<dbReference type="Pfam" id="PF00198">
    <property type="entry name" value="2-oxoacid_dh"/>
    <property type="match status" value="1"/>
</dbReference>
<dbReference type="PANTHER" id="PTHR43178:SF5">
    <property type="entry name" value="LIPOAMIDE ACYLTRANSFERASE COMPONENT OF BRANCHED-CHAIN ALPHA-KETO ACID DEHYDROGENASE COMPLEX, MITOCHONDRIAL"/>
    <property type="match status" value="1"/>
</dbReference>
<dbReference type="Gene3D" id="3.30.559.10">
    <property type="entry name" value="Chloramphenicol acetyltransferase-like domain"/>
    <property type="match status" value="1"/>
</dbReference>
<comment type="caution">
    <text evidence="9">The sequence shown here is derived from an EMBL/GenBank/DDBJ whole genome shotgun (WGS) entry which is preliminary data.</text>
</comment>
<dbReference type="PANTHER" id="PTHR43178">
    <property type="entry name" value="DIHYDROLIPOAMIDE ACETYLTRANSFERASE COMPONENT OF PYRUVATE DEHYDROGENASE COMPLEX"/>
    <property type="match status" value="1"/>
</dbReference>
<dbReference type="CDD" id="cd06849">
    <property type="entry name" value="lipoyl_domain"/>
    <property type="match status" value="1"/>
</dbReference>
<evidence type="ECO:0000256" key="5">
    <source>
        <dbReference type="ARBA" id="ARBA00023315"/>
    </source>
</evidence>
<dbReference type="GO" id="GO:0005737">
    <property type="term" value="C:cytoplasm"/>
    <property type="evidence" value="ECO:0007669"/>
    <property type="project" value="TreeGrafter"/>
</dbReference>
<dbReference type="EMBL" id="LTAZ01000007">
    <property type="protein sequence ID" value="KYH25118.1"/>
    <property type="molecule type" value="Genomic_DNA"/>
</dbReference>
<feature type="domain" description="Lipoyl-binding" evidence="7">
    <location>
        <begin position="2"/>
        <end position="77"/>
    </location>
</feature>
<dbReference type="Gene3D" id="2.40.50.100">
    <property type="match status" value="1"/>
</dbReference>
<dbReference type="Proteomes" id="UP000075321">
    <property type="component" value="Unassembled WGS sequence"/>
</dbReference>
<dbReference type="InterPro" id="IPR000089">
    <property type="entry name" value="Biotin_lipoyl"/>
</dbReference>
<keyword evidence="3" id="KW-0808">Transferase</keyword>
<dbReference type="RefSeq" id="WP_066383408.1">
    <property type="nucleotide sequence ID" value="NZ_LTAZ01000007.1"/>
</dbReference>
<evidence type="ECO:0000259" key="7">
    <source>
        <dbReference type="PROSITE" id="PS50968"/>
    </source>
</evidence>
<feature type="compositionally biased region" description="Low complexity" evidence="6">
    <location>
        <begin position="169"/>
        <end position="186"/>
    </location>
</feature>
<dbReference type="PATRIC" id="fig|1008153.3.peg.2757"/>
<evidence type="ECO:0000313" key="10">
    <source>
        <dbReference type="Proteomes" id="UP000075321"/>
    </source>
</evidence>
<dbReference type="Pfam" id="PF00364">
    <property type="entry name" value="Biotin_lipoyl"/>
    <property type="match status" value="1"/>
</dbReference>
<evidence type="ECO:0000256" key="2">
    <source>
        <dbReference type="ARBA" id="ARBA00007317"/>
    </source>
</evidence>
<dbReference type="SUPFAM" id="SSF51230">
    <property type="entry name" value="Single hybrid motif"/>
    <property type="match status" value="1"/>
</dbReference>
<evidence type="ECO:0000256" key="3">
    <source>
        <dbReference type="ARBA" id="ARBA00022679"/>
    </source>
</evidence>
<evidence type="ECO:0000256" key="4">
    <source>
        <dbReference type="ARBA" id="ARBA00022823"/>
    </source>
</evidence>
<name>A0A151ABQ7_9EURY</name>
<dbReference type="PROSITE" id="PS50968">
    <property type="entry name" value="BIOTINYL_LIPOYL"/>
    <property type="match status" value="1"/>
</dbReference>
<gene>
    <name evidence="9" type="ORF">HAPAU_27010</name>
</gene>
<keyword evidence="5" id="KW-0012">Acyltransferase</keyword>
<feature type="compositionally biased region" description="Acidic residues" evidence="6">
    <location>
        <begin position="219"/>
        <end position="231"/>
    </location>
</feature>
<feature type="region of interest" description="Disordered" evidence="6">
    <location>
        <begin position="62"/>
        <end position="242"/>
    </location>
</feature>
<dbReference type="Pfam" id="PF02817">
    <property type="entry name" value="E3_binding"/>
    <property type="match status" value="2"/>
</dbReference>
<sequence length="454" mass="47157">MGYVVKMPKLGLEMEQGTLLEWYSEEGDPVEEGEVLAEIESEKSIGEIEAREGGVLRLVDIDEGETVPPGTPIGIVADADEDITGFEAEFDQAAADPEESTEPVDEPAESAEPTAEAETAASASSAESASAQVKASPRAERRAEELDVTLSTVDGTGPQGAITEEDVEAVAASGETEAETTPAPAAERVKASPRSKRRAEELGVDLAGIDGSGPGGAITEDDVEAAAEETPTDAVESAVSDAGRAGVGPGRYRTATLVVDGGAADTLIETTELAAEAFDIEVSPLDTLLVATSSALENHPTFNATFEDDTHHLHRQQDVALAAEADGELLTPVVEGVEGRSFADLVETRHVKTDEAVASGVSGTRATFALALEGEFDGDGESLLAPPTVAGLLADASRRRATPAENGVSLDRCLSLSLAYDTRVLGDGDAEEFLETLLERIGDLPELVLATYGK</sequence>
<accession>A0A151ABQ7</accession>
<dbReference type="Gene3D" id="4.10.320.10">
    <property type="entry name" value="E3-binding domain"/>
    <property type="match status" value="2"/>
</dbReference>
<dbReference type="InterPro" id="IPR050743">
    <property type="entry name" value="2-oxoacid_DH_E2_comp"/>
</dbReference>
<dbReference type="InterPro" id="IPR003016">
    <property type="entry name" value="2-oxoA_DH_lipoyl-BS"/>
</dbReference>
<dbReference type="InterPro" id="IPR036625">
    <property type="entry name" value="E3-bd_dom_sf"/>
</dbReference>
<keyword evidence="4" id="KW-0450">Lipoyl</keyword>
<protein>
    <submittedName>
        <fullName evidence="9">Branched-chain alpha-keto acid dehydrogenase subunit E2</fullName>
    </submittedName>
</protein>
<feature type="compositionally biased region" description="Low complexity" evidence="6">
    <location>
        <begin position="110"/>
        <end position="131"/>
    </location>
</feature>
<proteinExistence type="inferred from homology"/>
<dbReference type="SUPFAM" id="SSF47005">
    <property type="entry name" value="Peripheral subunit-binding domain of 2-oxo acid dehydrogenase complex"/>
    <property type="match status" value="2"/>
</dbReference>
<feature type="domain" description="Peripheral subunit-binding (PSBD)" evidence="8">
    <location>
        <begin position="134"/>
        <end position="171"/>
    </location>
</feature>
<comment type="similarity">
    <text evidence="2">Belongs to the 2-oxoacid dehydrogenase family.</text>
</comment>
<dbReference type="InterPro" id="IPR004167">
    <property type="entry name" value="PSBD"/>
</dbReference>
<dbReference type="InterPro" id="IPR023213">
    <property type="entry name" value="CAT-like_dom_sf"/>
</dbReference>